<dbReference type="CDD" id="cd00229">
    <property type="entry name" value="SGNH_hydrolase"/>
    <property type="match status" value="1"/>
</dbReference>
<proteinExistence type="predicted"/>
<protein>
    <submittedName>
        <fullName evidence="2">BQ2448_409 protein</fullName>
    </submittedName>
</protein>
<evidence type="ECO:0000256" key="1">
    <source>
        <dbReference type="SAM" id="MobiDB-lite"/>
    </source>
</evidence>
<reference evidence="3" key="1">
    <citation type="submission" date="2016-09" db="EMBL/GenBank/DDBJ databases">
        <authorList>
            <person name="Jeantristanb JTB J.-T."/>
            <person name="Ricardo R."/>
        </authorList>
    </citation>
    <scope>NUCLEOTIDE SEQUENCE [LARGE SCALE GENOMIC DNA]</scope>
</reference>
<dbReference type="Proteomes" id="UP000198372">
    <property type="component" value="Unassembled WGS sequence"/>
</dbReference>
<dbReference type="InterPro" id="IPR036514">
    <property type="entry name" value="SGNH_hydro_sf"/>
</dbReference>
<sequence length="561" mass="62090">MSTWSRPLTNPSHGGAYHAYANPPMRSSLLSSSSGQGGGLRKRISHATSWKTLMLVVFALLLWIAPSPLGPPRRPLAAQAPPPSFPDDLDLGAEPLDRTSPEQSPPPPTAPPAKSPSLSQIETCPVCSPTDDLCAKWGSQVLLRSRMYRGTLHRFGPFFDKLAKGEDLKIGLLGGSISACVDLEKKDCYDNRLAKALAEEWGVKVEIFNGALSGMGSMFFESCWAAHFSSPVDLMLVDVSVNDVMNPTMNPSFDALLRSLLGQKPSMAVLVLTLFSPLIGWRDGSAQVESIAQYYDVPVLSQKNVIIHHRRMNPPPEILTIKDTEATTEFDQWYNRANGAEAEDGSKTPIVAFPTGHHPGPKGHVMIADLITSFLRHERCVFERDRGVEEVRGAVTMREFELPTKEIPEWNAYTPIDGPKASFIPSLTCYSATPSSANPFRILSQRGGWTATHWKNKYYLMASQPGAHIVFEVEVPASAIVQLMYWRSNTVPLGSAMAWFDDEDDQIEMLRGKWAETATVPALARFILDPKWVGKRRKFHVLVMDHTETGSNEFRISTLIY</sequence>
<dbReference type="OrthoDB" id="544608at2759"/>
<gene>
    <name evidence="2" type="ORF">BQ2448_409</name>
</gene>
<evidence type="ECO:0000313" key="2">
    <source>
        <dbReference type="EMBL" id="SCV68288.1"/>
    </source>
</evidence>
<dbReference type="PANTHER" id="PTHR34407:SF1">
    <property type="entry name" value="SGNH HYDROLASE-TYPE ESTERASE DOMAIN-CONTAINING PROTEIN"/>
    <property type="match status" value="1"/>
</dbReference>
<feature type="compositionally biased region" description="Pro residues" evidence="1">
    <location>
        <begin position="74"/>
        <end position="85"/>
    </location>
</feature>
<feature type="region of interest" description="Disordered" evidence="1">
    <location>
        <begin position="74"/>
        <end position="121"/>
    </location>
</feature>
<feature type="compositionally biased region" description="Pro residues" evidence="1">
    <location>
        <begin position="103"/>
        <end position="114"/>
    </location>
</feature>
<keyword evidence="3" id="KW-1185">Reference proteome</keyword>
<name>A0A238FAX8_9BASI</name>
<dbReference type="AlphaFoldDB" id="A0A238FAX8"/>
<dbReference type="Gene3D" id="3.40.50.1110">
    <property type="entry name" value="SGNH hydrolase"/>
    <property type="match status" value="1"/>
</dbReference>
<evidence type="ECO:0000313" key="3">
    <source>
        <dbReference type="Proteomes" id="UP000198372"/>
    </source>
</evidence>
<dbReference type="EMBL" id="FMSP01000003">
    <property type="protein sequence ID" value="SCV68288.1"/>
    <property type="molecule type" value="Genomic_DNA"/>
</dbReference>
<dbReference type="SUPFAM" id="SSF52266">
    <property type="entry name" value="SGNH hydrolase"/>
    <property type="match status" value="1"/>
</dbReference>
<organism evidence="2 3">
    <name type="scientific">Microbotryum intermedium</name>
    <dbReference type="NCBI Taxonomy" id="269621"/>
    <lineage>
        <taxon>Eukaryota</taxon>
        <taxon>Fungi</taxon>
        <taxon>Dikarya</taxon>
        <taxon>Basidiomycota</taxon>
        <taxon>Pucciniomycotina</taxon>
        <taxon>Microbotryomycetes</taxon>
        <taxon>Microbotryales</taxon>
        <taxon>Microbotryaceae</taxon>
        <taxon>Microbotryum</taxon>
    </lineage>
</organism>
<dbReference type="PANTHER" id="PTHR34407">
    <property type="entry name" value="EXPRESSED PROTEIN"/>
    <property type="match status" value="1"/>
</dbReference>
<accession>A0A238FAX8</accession>